<keyword evidence="2" id="KW-1185">Reference proteome</keyword>
<dbReference type="SUPFAM" id="SSF49785">
    <property type="entry name" value="Galactose-binding domain-like"/>
    <property type="match status" value="1"/>
</dbReference>
<dbReference type="Proteomes" id="UP000055136">
    <property type="component" value="Chromosome"/>
</dbReference>
<dbReference type="KEGG" id="tee:Tel_12555"/>
<evidence type="ECO:0000313" key="1">
    <source>
        <dbReference type="EMBL" id="ALP53897.1"/>
    </source>
</evidence>
<evidence type="ECO:0000313" key="2">
    <source>
        <dbReference type="Proteomes" id="UP000055136"/>
    </source>
</evidence>
<accession>A0A0S2TFH6</accession>
<name>A0A0S2TFH6_9GAMM</name>
<proteinExistence type="predicted"/>
<organism evidence="1 2">
    <name type="scientific">Candidatus Tenderia electrophaga</name>
    <dbReference type="NCBI Taxonomy" id="1748243"/>
    <lineage>
        <taxon>Bacteria</taxon>
        <taxon>Pseudomonadati</taxon>
        <taxon>Pseudomonadota</taxon>
        <taxon>Gammaproteobacteria</taxon>
        <taxon>Candidatus Tenderiales</taxon>
        <taxon>Candidatus Tenderiaceae</taxon>
        <taxon>Candidatus Tenderia</taxon>
    </lineage>
</organism>
<reference evidence="1" key="1">
    <citation type="submission" date="2015-10" db="EMBL/GenBank/DDBJ databases">
        <title>Description of Candidatus Tenderia electrophaga gen. nov, sp. nov., an Uncultivated Electroautotroph from a Biocathode Enrichment.</title>
        <authorList>
            <person name="Eddie B.J."/>
            <person name="Malanoski A.P."/>
            <person name="Wang Z."/>
            <person name="Hall R.J."/>
            <person name="Oh S.D."/>
            <person name="Heiner C."/>
            <person name="Lin B."/>
            <person name="Strycharz-Glaven S.M."/>
        </authorList>
    </citation>
    <scope>NUCLEOTIDE SEQUENCE [LARGE SCALE GENOMIC DNA]</scope>
    <source>
        <strain evidence="1">NRL1</strain>
    </source>
</reference>
<protein>
    <submittedName>
        <fullName evidence="1">Carbohydrate-binding protein</fullName>
    </submittedName>
</protein>
<dbReference type="InterPro" id="IPR008979">
    <property type="entry name" value="Galactose-bd-like_sf"/>
</dbReference>
<dbReference type="EMBL" id="CP013099">
    <property type="protein sequence ID" value="ALP53897.1"/>
    <property type="molecule type" value="Genomic_DNA"/>
</dbReference>
<dbReference type="AlphaFoldDB" id="A0A0S2TFH6"/>
<gene>
    <name evidence="1" type="ORF">Tel_12555</name>
</gene>
<dbReference type="STRING" id="1748243.Tel_12555"/>
<sequence>MRKRMIETEQAETPPNLQWLDLAQLASVEITSEDKAHPIEAALLPGEAGGWRAARPGRQTIRLHFDPPQRLQHVSLLFQETQTVRTQEYVLRLSPDGGKTQREIVRQQWNFSPQGSTRETEHHTLDAPAVTLLELIIIPDIGGGNAIASLEALRLA</sequence>